<feature type="chain" id="PRO_5041301143" description="P/Homo B domain-containing protein" evidence="17">
    <location>
        <begin position="20"/>
        <end position="840"/>
    </location>
</feature>
<dbReference type="PROSITE" id="PS00137">
    <property type="entry name" value="SUBTILASE_HIS"/>
    <property type="match status" value="1"/>
</dbReference>
<evidence type="ECO:0000256" key="8">
    <source>
        <dbReference type="ARBA" id="ARBA00022837"/>
    </source>
</evidence>
<keyword evidence="10 16" id="KW-0472">Membrane</keyword>
<evidence type="ECO:0000256" key="5">
    <source>
        <dbReference type="ARBA" id="ARBA00022729"/>
    </source>
</evidence>
<dbReference type="PANTHER" id="PTHR42884:SF14">
    <property type="entry name" value="NEUROENDOCRINE CONVERTASE 1"/>
    <property type="match status" value="1"/>
</dbReference>
<dbReference type="SUPFAM" id="SSF52743">
    <property type="entry name" value="Subtilisin-like"/>
    <property type="match status" value="1"/>
</dbReference>
<protein>
    <recommendedName>
        <fullName evidence="18">P/Homo B domain-containing protein</fullName>
    </recommendedName>
</protein>
<feature type="compositionally biased region" description="Acidic residues" evidence="15">
    <location>
        <begin position="801"/>
        <end position="819"/>
    </location>
</feature>
<dbReference type="InterPro" id="IPR022398">
    <property type="entry name" value="Peptidase_S8_His-AS"/>
</dbReference>
<dbReference type="InterPro" id="IPR036852">
    <property type="entry name" value="Peptidase_S8/S53_dom_sf"/>
</dbReference>
<keyword evidence="11" id="KW-0865">Zymogen</keyword>
<keyword evidence="9 16" id="KW-1133">Transmembrane helix</keyword>
<dbReference type="GO" id="GO:0000139">
    <property type="term" value="C:Golgi membrane"/>
    <property type="evidence" value="ECO:0007669"/>
    <property type="project" value="TreeGrafter"/>
</dbReference>
<dbReference type="PROSITE" id="PS51892">
    <property type="entry name" value="SUBTILASE"/>
    <property type="match status" value="1"/>
</dbReference>
<dbReference type="PRINTS" id="PR00723">
    <property type="entry name" value="SUBTILISIN"/>
</dbReference>
<feature type="region of interest" description="Disordered" evidence="15">
    <location>
        <begin position="795"/>
        <end position="840"/>
    </location>
</feature>
<evidence type="ECO:0000256" key="2">
    <source>
        <dbReference type="ARBA" id="ARBA00005325"/>
    </source>
</evidence>
<evidence type="ECO:0000256" key="12">
    <source>
        <dbReference type="ARBA" id="ARBA00023180"/>
    </source>
</evidence>
<dbReference type="FunFam" id="2.60.120.260:FF:000026">
    <property type="entry name" value="proprotein convertase subtilisin/kexin type 7"/>
    <property type="match status" value="1"/>
</dbReference>
<dbReference type="PANTHER" id="PTHR42884">
    <property type="entry name" value="PROPROTEIN CONVERTASE SUBTILISIN/KEXIN-RELATED"/>
    <property type="match status" value="1"/>
</dbReference>
<dbReference type="SUPFAM" id="SSF49785">
    <property type="entry name" value="Galactose-binding domain-like"/>
    <property type="match status" value="1"/>
</dbReference>
<dbReference type="InterPro" id="IPR008979">
    <property type="entry name" value="Galactose-bd-like_sf"/>
</dbReference>
<keyword evidence="4 16" id="KW-0812">Transmembrane</keyword>
<keyword evidence="7 14" id="KW-0720">Serine protease</keyword>
<organism evidence="19 20">
    <name type="scientific">Cladonia borealis</name>
    <dbReference type="NCBI Taxonomy" id="184061"/>
    <lineage>
        <taxon>Eukaryota</taxon>
        <taxon>Fungi</taxon>
        <taxon>Dikarya</taxon>
        <taxon>Ascomycota</taxon>
        <taxon>Pezizomycotina</taxon>
        <taxon>Lecanoromycetes</taxon>
        <taxon>OSLEUM clade</taxon>
        <taxon>Lecanoromycetidae</taxon>
        <taxon>Lecanorales</taxon>
        <taxon>Lecanorineae</taxon>
        <taxon>Cladoniaceae</taxon>
        <taxon>Cladonia</taxon>
    </lineage>
</organism>
<dbReference type="Gene3D" id="3.40.50.200">
    <property type="entry name" value="Peptidase S8/S53 domain"/>
    <property type="match status" value="1"/>
</dbReference>
<dbReference type="Pfam" id="PF01483">
    <property type="entry name" value="P_proprotein"/>
    <property type="match status" value="1"/>
</dbReference>
<dbReference type="PROSITE" id="PS51829">
    <property type="entry name" value="P_HOMO_B"/>
    <property type="match status" value="1"/>
</dbReference>
<evidence type="ECO:0000256" key="6">
    <source>
        <dbReference type="ARBA" id="ARBA00022801"/>
    </source>
</evidence>
<dbReference type="PROSITE" id="PS00138">
    <property type="entry name" value="SUBTILASE_SER"/>
    <property type="match status" value="1"/>
</dbReference>
<accession>A0AA39V750</accession>
<feature type="domain" description="P/Homo B" evidence="18">
    <location>
        <begin position="491"/>
        <end position="626"/>
    </location>
</feature>
<evidence type="ECO:0000256" key="4">
    <source>
        <dbReference type="ARBA" id="ARBA00022692"/>
    </source>
</evidence>
<evidence type="ECO:0000256" key="9">
    <source>
        <dbReference type="ARBA" id="ARBA00022989"/>
    </source>
</evidence>
<comment type="subcellular location">
    <subcellularLocation>
        <location evidence="1">Membrane</location>
    </subcellularLocation>
</comment>
<evidence type="ECO:0000256" key="14">
    <source>
        <dbReference type="PROSITE-ProRule" id="PRU01240"/>
    </source>
</evidence>
<evidence type="ECO:0000256" key="10">
    <source>
        <dbReference type="ARBA" id="ARBA00023136"/>
    </source>
</evidence>
<keyword evidence="5 17" id="KW-0732">Signal</keyword>
<comment type="similarity">
    <text evidence="2">Belongs to the peptidase S8 family. Furin subfamily.</text>
</comment>
<evidence type="ECO:0000256" key="7">
    <source>
        <dbReference type="ARBA" id="ARBA00022825"/>
    </source>
</evidence>
<dbReference type="InterPro" id="IPR034182">
    <property type="entry name" value="Kexin/furin"/>
</dbReference>
<comment type="caution">
    <text evidence="19">The sequence shown here is derived from an EMBL/GenBank/DDBJ whole genome shotgun (WGS) entry which is preliminary data.</text>
</comment>
<proteinExistence type="inferred from homology"/>
<keyword evidence="8" id="KW-0106">Calcium</keyword>
<evidence type="ECO:0000256" key="17">
    <source>
        <dbReference type="SAM" id="SignalP"/>
    </source>
</evidence>
<dbReference type="InterPro" id="IPR002884">
    <property type="entry name" value="P_dom"/>
</dbReference>
<dbReference type="GO" id="GO:0007323">
    <property type="term" value="P:peptide pheromone maturation"/>
    <property type="evidence" value="ECO:0007669"/>
    <property type="project" value="UniProtKB-ARBA"/>
</dbReference>
<evidence type="ECO:0000256" key="3">
    <source>
        <dbReference type="ARBA" id="ARBA00022670"/>
    </source>
</evidence>
<dbReference type="FunFam" id="3.40.50.200:FF:000005">
    <property type="entry name" value="Proprotein convertase subtilisin/kexin type 7"/>
    <property type="match status" value="1"/>
</dbReference>
<evidence type="ECO:0000313" key="19">
    <source>
        <dbReference type="EMBL" id="KAK0515639.1"/>
    </source>
</evidence>
<dbReference type="Pfam" id="PF00082">
    <property type="entry name" value="Peptidase_S8"/>
    <property type="match status" value="1"/>
</dbReference>
<feature type="region of interest" description="Disordered" evidence="15">
    <location>
        <begin position="105"/>
        <end position="137"/>
    </location>
</feature>
<feature type="active site" description="Charge relay system" evidence="13 14">
    <location>
        <position position="206"/>
    </location>
</feature>
<dbReference type="InterPro" id="IPR015500">
    <property type="entry name" value="Peptidase_S8_subtilisin-rel"/>
</dbReference>
<feature type="transmembrane region" description="Helical" evidence="16">
    <location>
        <begin position="729"/>
        <end position="751"/>
    </location>
</feature>
<dbReference type="CDD" id="cd04059">
    <property type="entry name" value="Peptidases_S8_Protein_convertases_Kexins_Furin-like"/>
    <property type="match status" value="1"/>
</dbReference>
<gene>
    <name evidence="19" type="ORF">JMJ35_001673</name>
</gene>
<keyword evidence="12" id="KW-0325">Glycoprotein</keyword>
<feature type="active site" description="Charge relay system" evidence="13 14">
    <location>
        <position position="416"/>
    </location>
</feature>
<evidence type="ECO:0000256" key="15">
    <source>
        <dbReference type="SAM" id="MobiDB-lite"/>
    </source>
</evidence>
<keyword evidence="20" id="KW-1185">Reference proteome</keyword>
<evidence type="ECO:0000256" key="1">
    <source>
        <dbReference type="ARBA" id="ARBA00004370"/>
    </source>
</evidence>
<evidence type="ECO:0000313" key="20">
    <source>
        <dbReference type="Proteomes" id="UP001166286"/>
    </source>
</evidence>
<dbReference type="GO" id="GO:0004252">
    <property type="term" value="F:serine-type endopeptidase activity"/>
    <property type="evidence" value="ECO:0007669"/>
    <property type="project" value="UniProtKB-UniRule"/>
</dbReference>
<dbReference type="InterPro" id="IPR023828">
    <property type="entry name" value="Peptidase_S8_Ser-AS"/>
</dbReference>
<dbReference type="InterPro" id="IPR000209">
    <property type="entry name" value="Peptidase_S8/S53_dom"/>
</dbReference>
<feature type="active site" description="Charge relay system" evidence="13 14">
    <location>
        <position position="244"/>
    </location>
</feature>
<dbReference type="GO" id="GO:0016485">
    <property type="term" value="P:protein processing"/>
    <property type="evidence" value="ECO:0007669"/>
    <property type="project" value="TreeGrafter"/>
</dbReference>
<feature type="signal peptide" evidence="17">
    <location>
        <begin position="1"/>
        <end position="19"/>
    </location>
</feature>
<evidence type="ECO:0000256" key="13">
    <source>
        <dbReference type="PIRSR" id="PIRSR615500-1"/>
    </source>
</evidence>
<sequence length="840" mass="92403">MRVPKVLGLLALACFSAGSLHPRNHETHDYYAIHLKPDIPPQEVASALGLCYEGKLGELPDHHTFSTPRTQGHRAEDKLQDLRRRRLKRDISEASILDGILWSQKQKTKPRMEKRSVLPPPPIRQGPPADDKAAPAPGVPVVTVPVADADAVAERANVARELSIEDPIFNEQWHLFNTMQLGHDINVTGVWQQGITGEGATAVMVDDGIDMYSEDLKDNYFAKGSYDFNDNNPEPKPRLADDRHGTRCAGEIAAVKNGVCGVGVAYNARIGGLRILSKIITDEDEAHAMNYAFQDNQIYSCSWGPPDDGRSMDAPGLLIRKAMVNAVQNGRQGKGNIYVFAAGNGRGSGDNCNFDGYTNSIYTITVGGIDRKGKQTYYSEHCSAQLVVTYSSGSGDAIHTTDVGVNQCYSNHGGTSAAAPLGAGIFALALSARPELTWRDLQHILVLTGVPINEDEDWDTTYIGRKFSHAYGYGKLDAYAVVEMAKSIDLLKPQAWYKSPWLHVNHTIPQGTDGLLSTFEVTEDQLKTANLESVEHVTVTMNIQHTRRGDLSVELRSPTGVVSHLSVTRKLDDANAGYVDWTFMSVAHWGESGIGKWSVVVKDTNVNEHNGTFTDWRLTLWGECTDPTDQPLFPMPTEHDDDDHTVISASPTLVSVKPGPAETATELPALPTDHQDRPIKPKPTTPQQTATAATSGSALPDSPPEEDETDTHFLPHYFPTFGVSKRTQIWIYGALAIIVLFCTGLGVYFYIQRRKRRRSEREDYEFEMIEDEDAMLSGNGAASGRKKGRRAGELYDAFAGESDEEQLLSESEKNEEEYRDDGPAVGEAGRGRSQSREVEK</sequence>
<dbReference type="GO" id="GO:0005802">
    <property type="term" value="C:trans-Golgi network"/>
    <property type="evidence" value="ECO:0007669"/>
    <property type="project" value="TreeGrafter"/>
</dbReference>
<evidence type="ECO:0000259" key="18">
    <source>
        <dbReference type="PROSITE" id="PS51829"/>
    </source>
</evidence>
<keyword evidence="6 14" id="KW-0378">Hydrolase</keyword>
<evidence type="ECO:0000256" key="11">
    <source>
        <dbReference type="ARBA" id="ARBA00023145"/>
    </source>
</evidence>
<feature type="region of interest" description="Disordered" evidence="15">
    <location>
        <begin position="654"/>
        <end position="711"/>
    </location>
</feature>
<feature type="compositionally biased region" description="Low complexity" evidence="15">
    <location>
        <begin position="685"/>
        <end position="694"/>
    </location>
</feature>
<dbReference type="EMBL" id="JAFEKC020000003">
    <property type="protein sequence ID" value="KAK0515639.1"/>
    <property type="molecule type" value="Genomic_DNA"/>
</dbReference>
<dbReference type="Gene3D" id="2.60.120.260">
    <property type="entry name" value="Galactose-binding domain-like"/>
    <property type="match status" value="1"/>
</dbReference>
<name>A0AA39V750_9LECA</name>
<dbReference type="Proteomes" id="UP001166286">
    <property type="component" value="Unassembled WGS sequence"/>
</dbReference>
<reference evidence="19" key="1">
    <citation type="submission" date="2023-03" db="EMBL/GenBank/DDBJ databases">
        <title>Complete genome of Cladonia borealis.</title>
        <authorList>
            <person name="Park H."/>
        </authorList>
    </citation>
    <scope>NUCLEOTIDE SEQUENCE</scope>
    <source>
        <strain evidence="19">ANT050790</strain>
    </source>
</reference>
<evidence type="ECO:0000256" key="16">
    <source>
        <dbReference type="SAM" id="Phobius"/>
    </source>
</evidence>
<dbReference type="AlphaFoldDB" id="A0AA39V750"/>
<keyword evidence="3 14" id="KW-0645">Protease</keyword>